<evidence type="ECO:0000256" key="1">
    <source>
        <dbReference type="ARBA" id="ARBA00023002"/>
    </source>
</evidence>
<organism evidence="3 4">
    <name type="scientific">Halochromatium salexigens</name>
    <name type="common">Chromatium salexigens</name>
    <dbReference type="NCBI Taxonomy" id="49447"/>
    <lineage>
        <taxon>Bacteria</taxon>
        <taxon>Pseudomonadati</taxon>
        <taxon>Pseudomonadota</taxon>
        <taxon>Gammaproteobacteria</taxon>
        <taxon>Chromatiales</taxon>
        <taxon>Chromatiaceae</taxon>
        <taxon>Halochromatium</taxon>
    </lineage>
</organism>
<dbReference type="InterPro" id="IPR019752">
    <property type="entry name" value="Pyrv/ketoisovalerate_OxRed_cat"/>
</dbReference>
<reference evidence="3" key="1">
    <citation type="submission" date="2017-05" db="EMBL/GenBank/DDBJ databases">
        <authorList>
            <person name="Imhoff J.F."/>
            <person name="Rahn T."/>
            <person name="Kuenzel S."/>
            <person name="Neulinger S.C."/>
        </authorList>
    </citation>
    <scope>NUCLEOTIDE SEQUENCE</scope>
    <source>
        <strain evidence="3">DSM 4395</strain>
    </source>
</reference>
<protein>
    <submittedName>
        <fullName evidence="3">Pyruvate ferredoxin oxidoreductase</fullName>
    </submittedName>
</protein>
<keyword evidence="1" id="KW-0560">Oxidoreductase</keyword>
<dbReference type="Pfam" id="PF01558">
    <property type="entry name" value="POR"/>
    <property type="match status" value="1"/>
</dbReference>
<dbReference type="SUPFAM" id="SSF53323">
    <property type="entry name" value="Pyruvate-ferredoxin oxidoreductase, PFOR, domain III"/>
    <property type="match status" value="1"/>
</dbReference>
<evidence type="ECO:0000313" key="4">
    <source>
        <dbReference type="Proteomes" id="UP001296967"/>
    </source>
</evidence>
<sequence>MPMITNIVIAGLGGQGIVKASDILAEAALRAGFDVKKSELHGMSQRGGSVTSDVRYGHPEHSPVLSPVLSPMVPPGEAHVLLVLEPTQVEVTRALLHPDGLLIGPEVIEPGALKNRKSVNVAMLGALSTALEISEQAWTQAIQANLAEKLHALNAQAFALGRACGPGRVGRLTTQALPC</sequence>
<dbReference type="AlphaFoldDB" id="A0AAJ0XFE8"/>
<accession>A0AAJ0XFE8</accession>
<keyword evidence="4" id="KW-1185">Reference proteome</keyword>
<proteinExistence type="predicted"/>
<comment type="caution">
    <text evidence="3">The sequence shown here is derived from an EMBL/GenBank/DDBJ whole genome shotgun (WGS) entry which is preliminary data.</text>
</comment>
<dbReference type="Gene3D" id="3.40.920.10">
    <property type="entry name" value="Pyruvate-ferredoxin oxidoreductase, PFOR, domain III"/>
    <property type="match status" value="2"/>
</dbReference>
<feature type="domain" description="Pyruvate/ketoisovalerate oxidoreductase catalytic" evidence="2">
    <location>
        <begin position="13"/>
        <end position="114"/>
    </location>
</feature>
<dbReference type="GO" id="GO:0016903">
    <property type="term" value="F:oxidoreductase activity, acting on the aldehyde or oxo group of donors"/>
    <property type="evidence" value="ECO:0007669"/>
    <property type="project" value="InterPro"/>
</dbReference>
<dbReference type="PANTHER" id="PTHR43854">
    <property type="entry name" value="INDOLEPYRUVATE OXIDOREDUCTASE SUBUNIT IORB"/>
    <property type="match status" value="1"/>
</dbReference>
<keyword evidence="3" id="KW-0670">Pyruvate</keyword>
<dbReference type="EMBL" id="NHSF01000038">
    <property type="protein sequence ID" value="MBK5930076.1"/>
    <property type="molecule type" value="Genomic_DNA"/>
</dbReference>
<dbReference type="Proteomes" id="UP001296967">
    <property type="component" value="Unassembled WGS sequence"/>
</dbReference>
<evidence type="ECO:0000313" key="3">
    <source>
        <dbReference type="EMBL" id="MBK5930076.1"/>
    </source>
</evidence>
<dbReference type="InterPro" id="IPR002869">
    <property type="entry name" value="Pyrv_flavodox_OxRed_cen"/>
</dbReference>
<name>A0AAJ0XFE8_HALSE</name>
<gene>
    <name evidence="3" type="ORF">CCR82_05940</name>
</gene>
<evidence type="ECO:0000259" key="2">
    <source>
        <dbReference type="Pfam" id="PF01558"/>
    </source>
</evidence>
<reference evidence="3" key="2">
    <citation type="journal article" date="2020" name="Microorganisms">
        <title>Osmotic Adaptation and Compatible Solute Biosynthesis of Phototrophic Bacteria as Revealed from Genome Analyses.</title>
        <authorList>
            <person name="Imhoff J.F."/>
            <person name="Rahn T."/>
            <person name="Kunzel S."/>
            <person name="Keller A."/>
            <person name="Neulinger S.C."/>
        </authorList>
    </citation>
    <scope>NUCLEOTIDE SEQUENCE</scope>
    <source>
        <strain evidence="3">DSM 4395</strain>
    </source>
</reference>
<dbReference type="PANTHER" id="PTHR43854:SF1">
    <property type="entry name" value="INDOLEPYRUVATE OXIDOREDUCTASE SUBUNIT IORB"/>
    <property type="match status" value="1"/>
</dbReference>
<dbReference type="InterPro" id="IPR052198">
    <property type="entry name" value="IorB_Oxidoreductase"/>
</dbReference>